<dbReference type="EMBL" id="AWSI01000041">
    <property type="protein sequence ID" value="ERH29736.1"/>
    <property type="molecule type" value="Genomic_DNA"/>
</dbReference>
<evidence type="ECO:0000259" key="2">
    <source>
        <dbReference type="Pfam" id="PF10145"/>
    </source>
</evidence>
<organism evidence="3 4">
    <name type="scientific">Alloscardovia omnicolens F0580</name>
    <dbReference type="NCBI Taxonomy" id="1321816"/>
    <lineage>
        <taxon>Bacteria</taxon>
        <taxon>Bacillati</taxon>
        <taxon>Actinomycetota</taxon>
        <taxon>Actinomycetes</taxon>
        <taxon>Bifidobacteriales</taxon>
        <taxon>Bifidobacteriaceae</taxon>
        <taxon>Alloscardovia</taxon>
    </lineage>
</organism>
<dbReference type="PATRIC" id="fig|1321816.3.peg.1353"/>
<evidence type="ECO:0000313" key="4">
    <source>
        <dbReference type="Proteomes" id="UP000016519"/>
    </source>
</evidence>
<keyword evidence="1" id="KW-1133">Transmembrane helix</keyword>
<reference evidence="3 4" key="1">
    <citation type="submission" date="2013-08" db="EMBL/GenBank/DDBJ databases">
        <authorList>
            <person name="Weinstock G."/>
            <person name="Sodergren E."/>
            <person name="Wylie T."/>
            <person name="Fulton L."/>
            <person name="Fulton R."/>
            <person name="Fronick C."/>
            <person name="O'Laughlin M."/>
            <person name="Godfrey J."/>
            <person name="Miner T."/>
            <person name="Herter B."/>
            <person name="Appelbaum E."/>
            <person name="Cordes M."/>
            <person name="Lek S."/>
            <person name="Wollam A."/>
            <person name="Pepin K.H."/>
            <person name="Palsikar V.B."/>
            <person name="Mitreva M."/>
            <person name="Wilson R.K."/>
        </authorList>
    </citation>
    <scope>NUCLEOTIDE SEQUENCE [LARGE SCALE GENOMIC DNA]</scope>
    <source>
        <strain evidence="3 4">F0580</strain>
    </source>
</reference>
<dbReference type="AlphaFoldDB" id="U1R6V5"/>
<keyword evidence="1" id="KW-0472">Membrane</keyword>
<feature type="transmembrane region" description="Helical" evidence="1">
    <location>
        <begin position="505"/>
        <end position="527"/>
    </location>
</feature>
<name>U1R6V5_9BIFI</name>
<dbReference type="InterPro" id="IPR010090">
    <property type="entry name" value="Phage_tape_meas"/>
</dbReference>
<evidence type="ECO:0000313" key="3">
    <source>
        <dbReference type="EMBL" id="ERH29736.1"/>
    </source>
</evidence>
<keyword evidence="4" id="KW-1185">Reference proteome</keyword>
<keyword evidence="1" id="KW-0812">Transmembrane</keyword>
<sequence length="764" mass="77482">MAESGVTVANAFVQVMPSANGIEGNLTKELSSAMETAATSSGKSGGETLGSSLLDQLKGLGGSIAGVGGEVGTSLYSGAEAVLSGAGVAALTAAGVALAGAVLGGLEDIGSEFDGMTDSIVVGTGASGKALDSLTASATEVGNSVPVSFEKAGGIVADFNTRMGLTGSTLTDVSKKTAALGEILGKDININQLTGAMNAFGITGQDVGKNMDYLFGVSQATGIGFDQLTGIVKNAGPAMQSLGFSFKDTADLAGQLDKAGIDANAVMGSMKKALTAVAENGGDVKKTFNDSVKSIEDFVKAGNDAAAIDAAKDIFGARNAPQFVAALKSGAVNMEELGKNALGAKGDIEGTEEATKDWPETWELLQNRIKSALEPLGTAVFSTATAAMEILFTVVTSLISGFQQFGGLVGNVFAPLTASVQGVSGILSSVFMPIWQTLQDLFNTAYSIIAAQVAPAFDSIQAAVSRVAGVFTSTFLPALQPVIVLVGAIVGTLITVLIPALGAVVGFLVAQFGTAFTMVANLVTSAMQVVSGVVQTVVGVIEAIVGTFVGIFTGNWQMAADGMQRILGGLAGIANGALNAVLAVVQGVLSTISNVFTSIFNGLTGIVSGVFSAIANTISGTMNGAKSTISGALNAIAGFFRNLHLQLPPIKLPHFKVSGSFNLDPAHFSLPSIGVDWYAKGGIATRAAVLGEAGAEAIVPYTNSNIKPWATALSNAAGLTNNSDEATGQLVNMLAYYLPVIVRGQETDLTKRDLQRLMLANNIL</sequence>
<feature type="transmembrane region" description="Helical" evidence="1">
    <location>
        <begin position="376"/>
        <end position="400"/>
    </location>
</feature>
<dbReference type="Proteomes" id="UP000016519">
    <property type="component" value="Unassembled WGS sequence"/>
</dbReference>
<feature type="transmembrane region" description="Helical" evidence="1">
    <location>
        <begin position="533"/>
        <end position="554"/>
    </location>
</feature>
<feature type="transmembrane region" description="Helical" evidence="1">
    <location>
        <begin position="595"/>
        <end position="618"/>
    </location>
</feature>
<proteinExistence type="predicted"/>
<dbReference type="NCBIfam" id="TIGR01760">
    <property type="entry name" value="tape_meas_TP901"/>
    <property type="match status" value="1"/>
</dbReference>
<dbReference type="HOGENOM" id="CLU_009524_1_0_11"/>
<evidence type="ECO:0000256" key="1">
    <source>
        <dbReference type="SAM" id="Phobius"/>
    </source>
</evidence>
<feature type="transmembrane region" description="Helical" evidence="1">
    <location>
        <begin position="566"/>
        <end position="589"/>
    </location>
</feature>
<protein>
    <submittedName>
        <fullName evidence="3">Phage tail tape measure protein, TP901 family</fullName>
    </submittedName>
</protein>
<feature type="transmembrane region" description="Helical" evidence="1">
    <location>
        <begin position="478"/>
        <end position="498"/>
    </location>
</feature>
<accession>U1R6V5</accession>
<feature type="domain" description="Phage tail tape measure protein" evidence="2">
    <location>
        <begin position="136"/>
        <end position="316"/>
    </location>
</feature>
<comment type="caution">
    <text evidence="3">The sequence shown here is derived from an EMBL/GenBank/DDBJ whole genome shotgun (WGS) entry which is preliminary data.</text>
</comment>
<gene>
    <name evidence="3" type="ORF">HMPREF9244_01536</name>
</gene>
<dbReference type="RefSeq" id="WP_021618647.1">
    <property type="nucleotide sequence ID" value="NZ_KE952646.1"/>
</dbReference>
<feature type="transmembrane region" description="Helical" evidence="1">
    <location>
        <begin position="412"/>
        <end position="435"/>
    </location>
</feature>
<dbReference type="Pfam" id="PF10145">
    <property type="entry name" value="PhageMin_Tail"/>
    <property type="match status" value="1"/>
</dbReference>